<keyword evidence="1" id="KW-0732">Signal</keyword>
<organism evidence="2 3">
    <name type="scientific">Oryza meyeriana var. granulata</name>
    <dbReference type="NCBI Taxonomy" id="110450"/>
    <lineage>
        <taxon>Eukaryota</taxon>
        <taxon>Viridiplantae</taxon>
        <taxon>Streptophyta</taxon>
        <taxon>Embryophyta</taxon>
        <taxon>Tracheophyta</taxon>
        <taxon>Spermatophyta</taxon>
        <taxon>Magnoliopsida</taxon>
        <taxon>Liliopsida</taxon>
        <taxon>Poales</taxon>
        <taxon>Poaceae</taxon>
        <taxon>BOP clade</taxon>
        <taxon>Oryzoideae</taxon>
        <taxon>Oryzeae</taxon>
        <taxon>Oryzinae</taxon>
        <taxon>Oryza</taxon>
        <taxon>Oryza meyeriana</taxon>
    </lineage>
</organism>
<comment type="caution">
    <text evidence="2">The sequence shown here is derived from an EMBL/GenBank/DDBJ whole genome shotgun (WGS) entry which is preliminary data.</text>
</comment>
<gene>
    <name evidence="2" type="ORF">E2562_006119</name>
</gene>
<proteinExistence type="predicted"/>
<evidence type="ECO:0000313" key="3">
    <source>
        <dbReference type="Proteomes" id="UP000479710"/>
    </source>
</evidence>
<reference evidence="2 3" key="1">
    <citation type="submission" date="2019-11" db="EMBL/GenBank/DDBJ databases">
        <title>Whole genome sequence of Oryza granulata.</title>
        <authorList>
            <person name="Li W."/>
        </authorList>
    </citation>
    <scope>NUCLEOTIDE SEQUENCE [LARGE SCALE GENOMIC DNA]</scope>
    <source>
        <strain evidence="3">cv. Menghai</strain>
        <tissue evidence="2">Leaf</tissue>
    </source>
</reference>
<keyword evidence="3" id="KW-1185">Reference proteome</keyword>
<feature type="chain" id="PRO_5026224446" evidence="1">
    <location>
        <begin position="21"/>
        <end position="142"/>
    </location>
</feature>
<feature type="signal peptide" evidence="1">
    <location>
        <begin position="1"/>
        <end position="20"/>
    </location>
</feature>
<dbReference type="AlphaFoldDB" id="A0A6G1EVN4"/>
<evidence type="ECO:0000256" key="1">
    <source>
        <dbReference type="SAM" id="SignalP"/>
    </source>
</evidence>
<protein>
    <submittedName>
        <fullName evidence="2">Uncharacterized protein</fullName>
    </submittedName>
</protein>
<dbReference type="Proteomes" id="UP000479710">
    <property type="component" value="Unassembled WGS sequence"/>
</dbReference>
<sequence length="142" mass="15296">MAKLKMIHPVICICFIGVLSIPQEERRALSLQPSNDPTKSVFRVCDLACSSMSFHESRFRWQRRCSLPSSTATTPSSLHGDGADAPFPPLAATVVVSVIPLGAHPPYIGENGALVDGVEREEVDLLDAVAGSMLTMMWSIAS</sequence>
<accession>A0A6G1EVN4</accession>
<evidence type="ECO:0000313" key="2">
    <source>
        <dbReference type="EMBL" id="KAF0928696.1"/>
    </source>
</evidence>
<dbReference type="EMBL" id="SPHZ02000002">
    <property type="protein sequence ID" value="KAF0928696.1"/>
    <property type="molecule type" value="Genomic_DNA"/>
</dbReference>
<name>A0A6G1EVN4_9ORYZ</name>